<accession>A0A3B0ZGF4</accession>
<dbReference type="EMBL" id="UOFR01000003">
    <property type="protein sequence ID" value="VAW90691.1"/>
    <property type="molecule type" value="Genomic_DNA"/>
</dbReference>
<dbReference type="AlphaFoldDB" id="A0A3B0ZGF4"/>
<organism evidence="2">
    <name type="scientific">hydrothermal vent metagenome</name>
    <dbReference type="NCBI Taxonomy" id="652676"/>
    <lineage>
        <taxon>unclassified sequences</taxon>
        <taxon>metagenomes</taxon>
        <taxon>ecological metagenomes</taxon>
    </lineage>
</organism>
<protein>
    <submittedName>
        <fullName evidence="2">Uncharacterized protein</fullName>
    </submittedName>
</protein>
<feature type="transmembrane region" description="Helical" evidence="1">
    <location>
        <begin position="73"/>
        <end position="94"/>
    </location>
</feature>
<proteinExistence type="predicted"/>
<gene>
    <name evidence="2" type="ORF">MNBD_GAMMA21-1771</name>
</gene>
<keyword evidence="1" id="KW-1133">Transmembrane helix</keyword>
<feature type="transmembrane region" description="Helical" evidence="1">
    <location>
        <begin position="36"/>
        <end position="53"/>
    </location>
</feature>
<keyword evidence="1" id="KW-0472">Membrane</keyword>
<reference evidence="2" key="1">
    <citation type="submission" date="2018-06" db="EMBL/GenBank/DDBJ databases">
        <authorList>
            <person name="Zhirakovskaya E."/>
        </authorList>
    </citation>
    <scope>NUCLEOTIDE SEQUENCE</scope>
</reference>
<name>A0A3B0ZGF4_9ZZZZ</name>
<sequence length="104" mass="11909">MRSIANRYLDEVKKPAHSIRQDLHNLKHHIITNRNTFALGLVSIALYTLLYFYSSDLTHIAEETNHGHKALFFVPIVIALLFSFVHGSFTSQFWDSIGVKAKKP</sequence>
<evidence type="ECO:0000313" key="2">
    <source>
        <dbReference type="EMBL" id="VAW90691.1"/>
    </source>
</evidence>
<keyword evidence="1" id="KW-0812">Transmembrane</keyword>
<evidence type="ECO:0000256" key="1">
    <source>
        <dbReference type="SAM" id="Phobius"/>
    </source>
</evidence>